<feature type="region of interest" description="Disordered" evidence="4">
    <location>
        <begin position="1"/>
        <end position="34"/>
    </location>
</feature>
<dbReference type="PROSITE" id="PS51078">
    <property type="entry name" value="ICLR_ED"/>
    <property type="match status" value="1"/>
</dbReference>
<keyword evidence="1" id="KW-0805">Transcription regulation</keyword>
<feature type="compositionally biased region" description="Low complexity" evidence="4">
    <location>
        <begin position="1"/>
        <end position="13"/>
    </location>
</feature>
<dbReference type="EMBL" id="JACCEM010000005">
    <property type="protein sequence ID" value="NYT50001.1"/>
    <property type="molecule type" value="Genomic_DNA"/>
</dbReference>
<dbReference type="InterPro" id="IPR050707">
    <property type="entry name" value="HTH_MetabolicPath_Reg"/>
</dbReference>
<dbReference type="PANTHER" id="PTHR30136">
    <property type="entry name" value="HELIX-TURN-HELIX TRANSCRIPTIONAL REGULATOR, ICLR FAMILY"/>
    <property type="match status" value="1"/>
</dbReference>
<keyword evidence="2" id="KW-0238">DNA-binding</keyword>
<dbReference type="Proteomes" id="UP000559809">
    <property type="component" value="Unassembled WGS sequence"/>
</dbReference>
<comment type="caution">
    <text evidence="7">The sequence shown here is derived from an EMBL/GenBank/DDBJ whole genome shotgun (WGS) entry which is preliminary data.</text>
</comment>
<proteinExistence type="predicted"/>
<keyword evidence="3" id="KW-0804">Transcription</keyword>
<dbReference type="GO" id="GO:0003677">
    <property type="term" value="F:DNA binding"/>
    <property type="evidence" value="ECO:0007669"/>
    <property type="project" value="UniProtKB-KW"/>
</dbReference>
<feature type="domain" description="HTH iclR-type" evidence="5">
    <location>
        <begin position="42"/>
        <end position="104"/>
    </location>
</feature>
<dbReference type="GO" id="GO:0045892">
    <property type="term" value="P:negative regulation of DNA-templated transcription"/>
    <property type="evidence" value="ECO:0007669"/>
    <property type="project" value="TreeGrafter"/>
</dbReference>
<gene>
    <name evidence="7" type="ORF">H0A72_11835</name>
</gene>
<dbReference type="Pfam" id="PF09339">
    <property type="entry name" value="HTH_IclR"/>
    <property type="match status" value="1"/>
</dbReference>
<dbReference type="InterPro" id="IPR029016">
    <property type="entry name" value="GAF-like_dom_sf"/>
</dbReference>
<evidence type="ECO:0000313" key="7">
    <source>
        <dbReference type="EMBL" id="NYT50001.1"/>
    </source>
</evidence>
<protein>
    <submittedName>
        <fullName evidence="7">IclR family transcriptional regulator</fullName>
    </submittedName>
</protein>
<dbReference type="RefSeq" id="WP_180155473.1">
    <property type="nucleotide sequence ID" value="NZ_JACCEM010000005.1"/>
</dbReference>
<evidence type="ECO:0000256" key="4">
    <source>
        <dbReference type="SAM" id="MobiDB-lite"/>
    </source>
</evidence>
<keyword evidence="8" id="KW-1185">Reference proteome</keyword>
<dbReference type="Gene3D" id="1.10.10.10">
    <property type="entry name" value="Winged helix-like DNA-binding domain superfamily/Winged helix DNA-binding domain"/>
    <property type="match status" value="1"/>
</dbReference>
<dbReference type="GO" id="GO:0003700">
    <property type="term" value="F:DNA-binding transcription factor activity"/>
    <property type="evidence" value="ECO:0007669"/>
    <property type="project" value="TreeGrafter"/>
</dbReference>
<dbReference type="SUPFAM" id="SSF46785">
    <property type="entry name" value="Winged helix' DNA-binding domain"/>
    <property type="match status" value="1"/>
</dbReference>
<evidence type="ECO:0000259" key="5">
    <source>
        <dbReference type="PROSITE" id="PS51077"/>
    </source>
</evidence>
<name>A0A853G5M9_9BURK</name>
<organism evidence="7 8">
    <name type="scientific">Parapusillimonas granuli</name>
    <dbReference type="NCBI Taxonomy" id="380911"/>
    <lineage>
        <taxon>Bacteria</taxon>
        <taxon>Pseudomonadati</taxon>
        <taxon>Pseudomonadota</taxon>
        <taxon>Betaproteobacteria</taxon>
        <taxon>Burkholderiales</taxon>
        <taxon>Alcaligenaceae</taxon>
        <taxon>Parapusillimonas</taxon>
    </lineage>
</organism>
<dbReference type="Gene3D" id="3.30.450.40">
    <property type="match status" value="1"/>
</dbReference>
<dbReference type="AlphaFoldDB" id="A0A853G5M9"/>
<sequence length="297" mass="31648">MKKKPTTSATKAPELPEKARKGHGGGAALKAASSEKTVRRGIQSIETGFTILDALRSASGPVPLGKLAELTGLTTANTHYYLVSFQRVGIVQQDADTGHYGLGPYALKLGIAALEQFDVYKLARPSMLDISTQTGHTVFLGVWGNKGPTIVYRVEGSKSLPLLELRVGSVLPLLSSALGRNFLAHLPAAETSGMLEHELKLQSSGYTVPHADIPRTAAAVDEMKSIIRDQGYSRCQNTLLPNFTSLSAPIFDLSGGIVAALTIMGPAHMLTEENEADAVRLLKRHTAEISQTAGMYG</sequence>
<dbReference type="Pfam" id="PF01614">
    <property type="entry name" value="IclR_C"/>
    <property type="match status" value="1"/>
</dbReference>
<accession>A0A853G5M9</accession>
<reference evidence="7 8" key="1">
    <citation type="submission" date="2020-07" db="EMBL/GenBank/DDBJ databases">
        <title>Taxonomic revisions and descriptions of new bacterial species based on genomic comparisons in the high-G+C-content subgroup of the family Alcaligenaceae.</title>
        <authorList>
            <person name="Szabo A."/>
            <person name="Felfoldi T."/>
        </authorList>
    </citation>
    <scope>NUCLEOTIDE SEQUENCE [LARGE SCALE GENOMIC DNA]</scope>
    <source>
        <strain evidence="7 8">LMG 24012</strain>
    </source>
</reference>
<dbReference type="InterPro" id="IPR036388">
    <property type="entry name" value="WH-like_DNA-bd_sf"/>
</dbReference>
<evidence type="ECO:0000256" key="1">
    <source>
        <dbReference type="ARBA" id="ARBA00023015"/>
    </source>
</evidence>
<dbReference type="SMART" id="SM00346">
    <property type="entry name" value="HTH_ICLR"/>
    <property type="match status" value="1"/>
</dbReference>
<evidence type="ECO:0000256" key="2">
    <source>
        <dbReference type="ARBA" id="ARBA00023125"/>
    </source>
</evidence>
<evidence type="ECO:0000256" key="3">
    <source>
        <dbReference type="ARBA" id="ARBA00023163"/>
    </source>
</evidence>
<evidence type="ECO:0000259" key="6">
    <source>
        <dbReference type="PROSITE" id="PS51078"/>
    </source>
</evidence>
<dbReference type="InterPro" id="IPR014757">
    <property type="entry name" value="Tscrpt_reg_IclR_C"/>
</dbReference>
<dbReference type="SUPFAM" id="SSF55781">
    <property type="entry name" value="GAF domain-like"/>
    <property type="match status" value="1"/>
</dbReference>
<feature type="domain" description="IclR-ED" evidence="6">
    <location>
        <begin position="105"/>
        <end position="295"/>
    </location>
</feature>
<dbReference type="InterPro" id="IPR036390">
    <property type="entry name" value="WH_DNA-bd_sf"/>
</dbReference>
<dbReference type="InterPro" id="IPR005471">
    <property type="entry name" value="Tscrpt_reg_IclR_N"/>
</dbReference>
<dbReference type="PANTHER" id="PTHR30136:SF8">
    <property type="entry name" value="TRANSCRIPTIONAL REGULATORY PROTEIN"/>
    <property type="match status" value="1"/>
</dbReference>
<dbReference type="PROSITE" id="PS51077">
    <property type="entry name" value="HTH_ICLR"/>
    <property type="match status" value="1"/>
</dbReference>
<evidence type="ECO:0000313" key="8">
    <source>
        <dbReference type="Proteomes" id="UP000559809"/>
    </source>
</evidence>